<gene>
    <name evidence="1" type="ORF">AABB29_15135</name>
</gene>
<reference evidence="2" key="1">
    <citation type="submission" date="2024-04" db="EMBL/GenBank/DDBJ databases">
        <title>Phylogenomic analyses of a clade within the roseobacter group suggest taxonomic reassignments of species of the genera Aestuariivita, Citreicella, Loktanella, Nautella, Pelagibaca, Ruegeria, Thalassobius, Thiobacimonas and Tropicibacter, and the proposal o.</title>
        <authorList>
            <person name="Jeon C.O."/>
        </authorList>
    </citation>
    <scope>NUCLEOTIDE SEQUENCE [LARGE SCALE GENOMIC DNA]</scope>
    <source>
        <strain evidence="2">BS5-3</strain>
    </source>
</reference>
<dbReference type="EMBL" id="CP150951">
    <property type="protein sequence ID" value="WZC48190.1"/>
    <property type="molecule type" value="Genomic_DNA"/>
</dbReference>
<accession>A0ABZ2V141</accession>
<evidence type="ECO:0000313" key="2">
    <source>
        <dbReference type="Proteomes" id="UP001440612"/>
    </source>
</evidence>
<evidence type="ECO:0000313" key="1">
    <source>
        <dbReference type="EMBL" id="WZC48190.1"/>
    </source>
</evidence>
<proteinExistence type="predicted"/>
<name>A0ABZ2V141_9RHOB</name>
<sequence length="124" mass="13610">MTNMGRVIKDLWQHNRLALLAFGIALCAFGFFGIKTASHVIYWADPAHQDQPLAAWMTPRYVGQSHQVPPEVVKEAFFLAADGPPRRISIGTIAAEQDMTIAQLQERLDGIVAAWRAANPGRGG</sequence>
<dbReference type="Proteomes" id="UP001440612">
    <property type="component" value="Chromosome"/>
</dbReference>
<organism evidence="1 2">
    <name type="scientific">Yoonia phaeophyticola</name>
    <dbReference type="NCBI Taxonomy" id="3137369"/>
    <lineage>
        <taxon>Bacteria</taxon>
        <taxon>Pseudomonadati</taxon>
        <taxon>Pseudomonadota</taxon>
        <taxon>Alphaproteobacteria</taxon>
        <taxon>Rhodobacterales</taxon>
        <taxon>Paracoccaceae</taxon>
        <taxon>Yoonia</taxon>
    </lineage>
</organism>
<protein>
    <submittedName>
        <fullName evidence="1">Uncharacterized protein</fullName>
    </submittedName>
</protein>
<keyword evidence="2" id="KW-1185">Reference proteome</keyword>
<dbReference type="RefSeq" id="WP_341366309.1">
    <property type="nucleotide sequence ID" value="NZ_CP150951.2"/>
</dbReference>